<evidence type="ECO:0000256" key="3">
    <source>
        <dbReference type="ARBA" id="ARBA00022475"/>
    </source>
</evidence>
<feature type="compositionally biased region" description="Basic and acidic residues" evidence="11">
    <location>
        <begin position="636"/>
        <end position="645"/>
    </location>
</feature>
<evidence type="ECO:0000256" key="4">
    <source>
        <dbReference type="ARBA" id="ARBA00022692"/>
    </source>
</evidence>
<dbReference type="InterPro" id="IPR040326">
    <property type="entry name" value="HAP2/GCS1"/>
</dbReference>
<evidence type="ECO:0000256" key="9">
    <source>
        <dbReference type="ARBA" id="ARBA00023157"/>
    </source>
</evidence>
<comment type="subcellular location">
    <subcellularLocation>
        <location evidence="1">Cell membrane</location>
        <topology evidence="1">Single-pass type I membrane protein</topology>
    </subcellularLocation>
</comment>
<keyword evidence="7" id="KW-0446">Lipid-binding</keyword>
<evidence type="ECO:0000256" key="6">
    <source>
        <dbReference type="ARBA" id="ARBA00022989"/>
    </source>
</evidence>
<feature type="compositionally biased region" description="Basic residues" evidence="11">
    <location>
        <begin position="581"/>
        <end position="597"/>
    </location>
</feature>
<evidence type="ECO:0000256" key="7">
    <source>
        <dbReference type="ARBA" id="ARBA00023121"/>
    </source>
</evidence>
<sequence length="645" mass="71608">MASPGLPAVILTLLALLGAGAGAVEILSNSRRETCVRDSDAAGDQHLTCEHKIVLNVAVASNSSGAEASVVAYINETAVDNNGTQETKYIRDPPGITFSMSPVDAVFDLDVAYKPVEQFVETRKCEPDAGADVVKSCERLRNENGSIIEQTEPVCCPCGPHQRVSTSCGNIIDEIAHGKCNTAHCLRFPGEWFHVFKIGKWSLGFSIRVQVKTGLAISEVVVSPDKRTVLSGDKFLRLNIIDDFAPSAKIIPSFEDVYLVTPRKGASSDQPPEDIGNEHSRWMLVEKHHFTYNGIDCNKIGVSYEAFRNQPNFCSAPFQSCLSNQLWNFFEDDQNRIKKGQPPLYIVDGQFQRINQHPNAGVHSFSVGVTEVLHTNLLLELRADDIKYVYQRSSGKILRVNVPPFEALSQVGTANVTTKNIGKLEAKYSLTFNCSSGINRLEEQFFTMKPEEESIQLFYLYTSTDQAAEYHCTAILKASDSSELDKGECRFSTAATVLNNGTQIVPPDEHKKGGTMGFLETFWRWLWDSVISFFTGSTKCSSFSDSRCHIQDLRIGRVATVLIFAILTVAVFLHRKGYFGKHQKHRSGPSHRHHHILHRSEEDEPGTAAGGPQHRHDHPALGLQRKDSLRKKRHGRTETALHIDG</sequence>
<keyword evidence="9" id="KW-1015">Disulfide bond</keyword>
<comment type="caution">
    <text evidence="15">The sequence shown here is derived from an EMBL/GenBank/DDBJ whole genome shotgun (WGS) entry which is preliminary data.</text>
</comment>
<dbReference type="GO" id="GO:0008289">
    <property type="term" value="F:lipid binding"/>
    <property type="evidence" value="ECO:0007669"/>
    <property type="project" value="UniProtKB-KW"/>
</dbReference>
<proteinExistence type="inferred from homology"/>
<keyword evidence="4 12" id="KW-0812">Transmembrane</keyword>
<protein>
    <recommendedName>
        <fullName evidence="14">Generative cell specific-1/HAP2 domain-containing protein</fullName>
    </recommendedName>
</protein>
<name>A0A5J9UBE6_9POAL</name>
<feature type="transmembrane region" description="Helical" evidence="12">
    <location>
        <begin position="555"/>
        <end position="574"/>
    </location>
</feature>
<keyword evidence="16" id="KW-1185">Reference proteome</keyword>
<dbReference type="InterPro" id="IPR018928">
    <property type="entry name" value="HAP2/GCS1_dom"/>
</dbReference>
<evidence type="ECO:0000256" key="11">
    <source>
        <dbReference type="SAM" id="MobiDB-lite"/>
    </source>
</evidence>
<dbReference type="AlphaFoldDB" id="A0A5J9UBE6"/>
<evidence type="ECO:0000256" key="10">
    <source>
        <dbReference type="ARBA" id="ARBA00023279"/>
    </source>
</evidence>
<evidence type="ECO:0000256" key="8">
    <source>
        <dbReference type="ARBA" id="ARBA00023136"/>
    </source>
</evidence>
<organism evidence="15 16">
    <name type="scientific">Eragrostis curvula</name>
    <name type="common">weeping love grass</name>
    <dbReference type="NCBI Taxonomy" id="38414"/>
    <lineage>
        <taxon>Eukaryota</taxon>
        <taxon>Viridiplantae</taxon>
        <taxon>Streptophyta</taxon>
        <taxon>Embryophyta</taxon>
        <taxon>Tracheophyta</taxon>
        <taxon>Spermatophyta</taxon>
        <taxon>Magnoliopsida</taxon>
        <taxon>Liliopsida</taxon>
        <taxon>Poales</taxon>
        <taxon>Poaceae</taxon>
        <taxon>PACMAD clade</taxon>
        <taxon>Chloridoideae</taxon>
        <taxon>Eragrostideae</taxon>
        <taxon>Eragrostidinae</taxon>
        <taxon>Eragrostis</taxon>
    </lineage>
</organism>
<reference evidence="15 16" key="1">
    <citation type="journal article" date="2019" name="Sci. Rep.">
        <title>A high-quality genome of Eragrostis curvula grass provides insights into Poaceae evolution and supports new strategies to enhance forage quality.</title>
        <authorList>
            <person name="Carballo J."/>
            <person name="Santos B.A.C.M."/>
            <person name="Zappacosta D."/>
            <person name="Garbus I."/>
            <person name="Selva J.P."/>
            <person name="Gallo C.A."/>
            <person name="Diaz A."/>
            <person name="Albertini E."/>
            <person name="Caccamo M."/>
            <person name="Echenique V."/>
        </authorList>
    </citation>
    <scope>NUCLEOTIDE SEQUENCE [LARGE SCALE GENOMIC DNA]</scope>
    <source>
        <strain evidence="16">cv. Victoria</strain>
        <tissue evidence="15">Leaf</tissue>
    </source>
</reference>
<feature type="region of interest" description="Disordered" evidence="11">
    <location>
        <begin position="581"/>
        <end position="645"/>
    </location>
</feature>
<keyword evidence="3" id="KW-1003">Cell membrane</keyword>
<comment type="similarity">
    <text evidence="2">Belongs to the HAP2/GCS1 family.</text>
</comment>
<dbReference type="GO" id="GO:0005886">
    <property type="term" value="C:plasma membrane"/>
    <property type="evidence" value="ECO:0007669"/>
    <property type="project" value="UniProtKB-SubCell"/>
</dbReference>
<dbReference type="Gramene" id="TVU21069">
    <property type="protein sequence ID" value="TVU21069"/>
    <property type="gene ID" value="EJB05_30682"/>
</dbReference>
<evidence type="ECO:0000256" key="1">
    <source>
        <dbReference type="ARBA" id="ARBA00004251"/>
    </source>
</evidence>
<feature type="signal peptide" evidence="13">
    <location>
        <begin position="1"/>
        <end position="23"/>
    </location>
</feature>
<evidence type="ECO:0000256" key="13">
    <source>
        <dbReference type="SAM" id="SignalP"/>
    </source>
</evidence>
<keyword evidence="8 12" id="KW-0472">Membrane</keyword>
<dbReference type="OrthoDB" id="272303at2759"/>
<keyword evidence="5 13" id="KW-0732">Signal</keyword>
<dbReference type="Proteomes" id="UP000324897">
    <property type="component" value="Unassembled WGS sequence"/>
</dbReference>
<dbReference type="Pfam" id="PF10699">
    <property type="entry name" value="HAP2-GCS1"/>
    <property type="match status" value="1"/>
</dbReference>
<evidence type="ECO:0000313" key="16">
    <source>
        <dbReference type="Proteomes" id="UP000324897"/>
    </source>
</evidence>
<accession>A0A5J9UBE6</accession>
<evidence type="ECO:0000256" key="2">
    <source>
        <dbReference type="ARBA" id="ARBA00010929"/>
    </source>
</evidence>
<keyword evidence="10" id="KW-0278">Fertilization</keyword>
<evidence type="ECO:0000259" key="14">
    <source>
        <dbReference type="Pfam" id="PF10699"/>
    </source>
</evidence>
<feature type="chain" id="PRO_5023899240" description="Generative cell specific-1/HAP2 domain-containing protein" evidence="13">
    <location>
        <begin position="24"/>
        <end position="645"/>
    </location>
</feature>
<evidence type="ECO:0000313" key="15">
    <source>
        <dbReference type="EMBL" id="TVU21069.1"/>
    </source>
</evidence>
<evidence type="ECO:0000256" key="12">
    <source>
        <dbReference type="SAM" id="Phobius"/>
    </source>
</evidence>
<keyword evidence="6 12" id="KW-1133">Transmembrane helix</keyword>
<evidence type="ECO:0000256" key="5">
    <source>
        <dbReference type="ARBA" id="ARBA00022729"/>
    </source>
</evidence>
<dbReference type="EMBL" id="RWGY01000026">
    <property type="protein sequence ID" value="TVU21069.1"/>
    <property type="molecule type" value="Genomic_DNA"/>
</dbReference>
<feature type="domain" description="Generative cell specific-1/HAP2" evidence="14">
    <location>
        <begin position="47"/>
        <end position="552"/>
    </location>
</feature>
<dbReference type="PANTHER" id="PTHR31764">
    <property type="entry name" value="PROTEIN HAPLESS 2"/>
    <property type="match status" value="1"/>
</dbReference>
<dbReference type="PANTHER" id="PTHR31764:SF0">
    <property type="entry name" value="GENERATIVE CELL SPECIFIC-1_HAP2 DOMAIN-CONTAINING PROTEIN"/>
    <property type="match status" value="1"/>
</dbReference>
<gene>
    <name evidence="15" type="ORF">EJB05_30682</name>
</gene>